<evidence type="ECO:0000313" key="4">
    <source>
        <dbReference type="Proteomes" id="UP000245293"/>
    </source>
</evidence>
<gene>
    <name evidence="3" type="ORF">DFK10_15025</name>
</gene>
<dbReference type="Proteomes" id="UP000245293">
    <property type="component" value="Unassembled WGS sequence"/>
</dbReference>
<evidence type="ECO:0000313" key="3">
    <source>
        <dbReference type="EMBL" id="PWG15842.1"/>
    </source>
</evidence>
<reference evidence="4" key="1">
    <citation type="submission" date="2018-05" db="EMBL/GenBank/DDBJ databases">
        <authorList>
            <person name="Du Z."/>
            <person name="Wang X."/>
        </authorList>
    </citation>
    <scope>NUCLEOTIDE SEQUENCE [LARGE SCALE GENOMIC DNA]</scope>
    <source>
        <strain evidence="4">WDS4C29</strain>
    </source>
</reference>
<dbReference type="PANTHER" id="PTHR34136:SF1">
    <property type="entry name" value="UDP-N-ACETYL-D-MANNOSAMINURONIC ACID TRANSFERASE"/>
    <property type="match status" value="1"/>
</dbReference>
<dbReference type="EMBL" id="QETF01000022">
    <property type="protein sequence ID" value="PWG15842.1"/>
    <property type="molecule type" value="Genomic_DNA"/>
</dbReference>
<dbReference type="GO" id="GO:0016758">
    <property type="term" value="F:hexosyltransferase activity"/>
    <property type="evidence" value="ECO:0007669"/>
    <property type="project" value="TreeGrafter"/>
</dbReference>
<keyword evidence="2 3" id="KW-0808">Transferase</keyword>
<comment type="caution">
    <text evidence="3">The sequence shown here is derived from an EMBL/GenBank/DDBJ whole genome shotgun (WGS) entry which is preliminary data.</text>
</comment>
<sequence>MEQRAAPQGRYCPDLRRPRHLRVVAVAFVPPSFDVLGVPVTVTDLDRATETILGWKGDAIGRAVGVRDVASLMTMQADAELMAVTKRTAMNLPDGMPLVWIGRHRGLPVGRACGPDLMERVLLDGRATGLKHFLFGGKEGVAEALAERFRAKAPGVEIVGTSCPPFRPLTPQEDADLVAQILASGADVVWVGISSPKQDVWMDAHREILPVTMIGVGAAFDYHAGSIMRAPRWMQRAGLEWAHRLVSEPGRLWRRYLVLAPLFLWRVLTTRKPAKNTFGGAS</sequence>
<name>A0A2V1P3F1_9RHOB</name>
<evidence type="ECO:0000256" key="2">
    <source>
        <dbReference type="ARBA" id="ARBA00022679"/>
    </source>
</evidence>
<dbReference type="PANTHER" id="PTHR34136">
    <property type="match status" value="1"/>
</dbReference>
<dbReference type="CDD" id="cd06533">
    <property type="entry name" value="Glyco_transf_WecG_TagA"/>
    <property type="match status" value="1"/>
</dbReference>
<organism evidence="3 4">
    <name type="scientific">Salibaculum griseiflavum</name>
    <dbReference type="NCBI Taxonomy" id="1914409"/>
    <lineage>
        <taxon>Bacteria</taxon>
        <taxon>Pseudomonadati</taxon>
        <taxon>Pseudomonadota</taxon>
        <taxon>Alphaproteobacteria</taxon>
        <taxon>Rhodobacterales</taxon>
        <taxon>Roseobacteraceae</taxon>
        <taxon>Salibaculum</taxon>
    </lineage>
</organism>
<dbReference type="AlphaFoldDB" id="A0A2V1P3F1"/>
<protein>
    <submittedName>
        <fullName evidence="3">Glycosyl transferase</fullName>
    </submittedName>
</protein>
<dbReference type="InterPro" id="IPR004629">
    <property type="entry name" value="WecG_TagA_CpsF"/>
</dbReference>
<keyword evidence="1" id="KW-0328">Glycosyltransferase</keyword>
<dbReference type="NCBIfam" id="TIGR00696">
    <property type="entry name" value="wecG_tagA_cpsF"/>
    <property type="match status" value="1"/>
</dbReference>
<dbReference type="OrthoDB" id="9771846at2"/>
<evidence type="ECO:0000256" key="1">
    <source>
        <dbReference type="ARBA" id="ARBA00022676"/>
    </source>
</evidence>
<proteinExistence type="predicted"/>
<dbReference type="Pfam" id="PF03808">
    <property type="entry name" value="Glyco_tran_WecG"/>
    <property type="match status" value="1"/>
</dbReference>
<keyword evidence="4" id="KW-1185">Reference proteome</keyword>
<accession>A0A2V1P3F1</accession>